<dbReference type="GO" id="GO:0005351">
    <property type="term" value="F:carbohydrate:proton symporter activity"/>
    <property type="evidence" value="ECO:0007669"/>
    <property type="project" value="TreeGrafter"/>
</dbReference>
<dbReference type="InterPro" id="IPR036259">
    <property type="entry name" value="MFS_trans_sf"/>
</dbReference>
<dbReference type="Gene3D" id="1.20.1250.20">
    <property type="entry name" value="MFS general substrate transporter like domains"/>
    <property type="match status" value="2"/>
</dbReference>
<dbReference type="Proteomes" id="UP000297245">
    <property type="component" value="Unassembled WGS sequence"/>
</dbReference>
<keyword evidence="4" id="KW-0812">Transmembrane</keyword>
<dbReference type="AlphaFoldDB" id="A0A4S8MMW9"/>
<dbReference type="InterPro" id="IPR005828">
    <property type="entry name" value="MFS_sugar_transport-like"/>
</dbReference>
<name>A0A4S8MMW9_DENBC</name>
<dbReference type="SUPFAM" id="SSF103473">
    <property type="entry name" value="MFS general substrate transporter"/>
    <property type="match status" value="1"/>
</dbReference>
<keyword evidence="9" id="KW-1185">Reference proteome</keyword>
<keyword evidence="6" id="KW-0472">Membrane</keyword>
<sequence>MLVAGRLISSPGGTVVPIYQSKLTAPAIRGSMASLQQWFITWGILIQYFIQFGCSLINGKASSRIPRGLQMLPAIVLFSGMRFPESPRWLLNRERDDEALTILADLRSGGDKNTELVGFEFEKIKQEVPYRLRVPWNWSGGYLQQPHYRFCPIHAQRRRDRSRYTSTSGVVVTVDPRYSFHGFLPLLVVFKRDSETGVSLIMRVDVWVIEGQDTPTKGIIVYSYLFNYSFAVTMGPVSWTYPAEIYPLKIRGKAVSLATASNWIFNFALAWAVPPGFEHITWRTYFIFGTFNFASSPDSDQNKITFHPFIHSQHNSHSRNNYKLSQ</sequence>
<evidence type="ECO:0000313" key="9">
    <source>
        <dbReference type="Proteomes" id="UP000297245"/>
    </source>
</evidence>
<organism evidence="8 9">
    <name type="scientific">Dendrothele bispora (strain CBS 962.96)</name>
    <dbReference type="NCBI Taxonomy" id="1314807"/>
    <lineage>
        <taxon>Eukaryota</taxon>
        <taxon>Fungi</taxon>
        <taxon>Dikarya</taxon>
        <taxon>Basidiomycota</taxon>
        <taxon>Agaricomycotina</taxon>
        <taxon>Agaricomycetes</taxon>
        <taxon>Agaricomycetidae</taxon>
        <taxon>Agaricales</taxon>
        <taxon>Agaricales incertae sedis</taxon>
        <taxon>Dendrothele</taxon>
    </lineage>
</organism>
<gene>
    <name evidence="8" type="ORF">K435DRAFT_851044</name>
</gene>
<evidence type="ECO:0000313" key="8">
    <source>
        <dbReference type="EMBL" id="THV04225.1"/>
    </source>
</evidence>
<protein>
    <recommendedName>
        <fullName evidence="10">Major facilitator superfamily (MFS) profile domain-containing protein</fullName>
    </recommendedName>
</protein>
<dbReference type="PANTHER" id="PTHR48022:SF7">
    <property type="entry name" value="MAJOR FACILITATOR SUPERFAMILY (MFS) PROFILE DOMAIN-CONTAINING PROTEIN-RELATED"/>
    <property type="match status" value="1"/>
</dbReference>
<comment type="catalytic activity">
    <reaction evidence="7">
        <text>myo-inositol(out) + H(+)(out) = myo-inositol(in) + H(+)(in)</text>
        <dbReference type="Rhea" id="RHEA:60364"/>
        <dbReference type="ChEBI" id="CHEBI:15378"/>
        <dbReference type="ChEBI" id="CHEBI:17268"/>
    </reaction>
</comment>
<accession>A0A4S8MMW9</accession>
<dbReference type="PANTHER" id="PTHR48022">
    <property type="entry name" value="PLASTIDIC GLUCOSE TRANSPORTER 4"/>
    <property type="match status" value="1"/>
</dbReference>
<keyword evidence="5" id="KW-1133">Transmembrane helix</keyword>
<comment type="subcellular location">
    <subcellularLocation>
        <location evidence="1">Membrane</location>
        <topology evidence="1">Multi-pass membrane protein</topology>
    </subcellularLocation>
</comment>
<evidence type="ECO:0008006" key="10">
    <source>
        <dbReference type="Google" id="ProtNLM"/>
    </source>
</evidence>
<evidence type="ECO:0000256" key="3">
    <source>
        <dbReference type="ARBA" id="ARBA00022448"/>
    </source>
</evidence>
<evidence type="ECO:0000256" key="4">
    <source>
        <dbReference type="ARBA" id="ARBA00022692"/>
    </source>
</evidence>
<evidence type="ECO:0000256" key="7">
    <source>
        <dbReference type="ARBA" id="ARBA00049119"/>
    </source>
</evidence>
<reference evidence="8 9" key="1">
    <citation type="journal article" date="2019" name="Nat. Ecol. Evol.">
        <title>Megaphylogeny resolves global patterns of mushroom evolution.</title>
        <authorList>
            <person name="Varga T."/>
            <person name="Krizsan K."/>
            <person name="Foldi C."/>
            <person name="Dima B."/>
            <person name="Sanchez-Garcia M."/>
            <person name="Sanchez-Ramirez S."/>
            <person name="Szollosi G.J."/>
            <person name="Szarkandi J.G."/>
            <person name="Papp V."/>
            <person name="Albert L."/>
            <person name="Andreopoulos W."/>
            <person name="Angelini C."/>
            <person name="Antonin V."/>
            <person name="Barry K.W."/>
            <person name="Bougher N.L."/>
            <person name="Buchanan P."/>
            <person name="Buyck B."/>
            <person name="Bense V."/>
            <person name="Catcheside P."/>
            <person name="Chovatia M."/>
            <person name="Cooper J."/>
            <person name="Damon W."/>
            <person name="Desjardin D."/>
            <person name="Finy P."/>
            <person name="Geml J."/>
            <person name="Haridas S."/>
            <person name="Hughes K."/>
            <person name="Justo A."/>
            <person name="Karasinski D."/>
            <person name="Kautmanova I."/>
            <person name="Kiss B."/>
            <person name="Kocsube S."/>
            <person name="Kotiranta H."/>
            <person name="LaButti K.M."/>
            <person name="Lechner B.E."/>
            <person name="Liimatainen K."/>
            <person name="Lipzen A."/>
            <person name="Lukacs Z."/>
            <person name="Mihaltcheva S."/>
            <person name="Morgado L.N."/>
            <person name="Niskanen T."/>
            <person name="Noordeloos M.E."/>
            <person name="Ohm R.A."/>
            <person name="Ortiz-Santana B."/>
            <person name="Ovrebo C."/>
            <person name="Racz N."/>
            <person name="Riley R."/>
            <person name="Savchenko A."/>
            <person name="Shiryaev A."/>
            <person name="Soop K."/>
            <person name="Spirin V."/>
            <person name="Szebenyi C."/>
            <person name="Tomsovsky M."/>
            <person name="Tulloss R.E."/>
            <person name="Uehling J."/>
            <person name="Grigoriev I.V."/>
            <person name="Vagvolgyi C."/>
            <person name="Papp T."/>
            <person name="Martin F.M."/>
            <person name="Miettinen O."/>
            <person name="Hibbett D.S."/>
            <person name="Nagy L.G."/>
        </authorList>
    </citation>
    <scope>NUCLEOTIDE SEQUENCE [LARGE SCALE GENOMIC DNA]</scope>
    <source>
        <strain evidence="8 9">CBS 962.96</strain>
    </source>
</reference>
<dbReference type="PRINTS" id="PR00171">
    <property type="entry name" value="SUGRTRNSPORT"/>
</dbReference>
<comment type="similarity">
    <text evidence="2">Belongs to the major facilitator superfamily. Sugar transporter (TC 2.A.1.1) family.</text>
</comment>
<dbReference type="OrthoDB" id="2544694at2759"/>
<dbReference type="EMBL" id="ML179058">
    <property type="protein sequence ID" value="THV04225.1"/>
    <property type="molecule type" value="Genomic_DNA"/>
</dbReference>
<evidence type="ECO:0000256" key="6">
    <source>
        <dbReference type="ARBA" id="ARBA00023136"/>
    </source>
</evidence>
<evidence type="ECO:0000256" key="5">
    <source>
        <dbReference type="ARBA" id="ARBA00022989"/>
    </source>
</evidence>
<dbReference type="Pfam" id="PF00083">
    <property type="entry name" value="Sugar_tr"/>
    <property type="match status" value="2"/>
</dbReference>
<keyword evidence="3" id="KW-0813">Transport</keyword>
<evidence type="ECO:0000256" key="2">
    <source>
        <dbReference type="ARBA" id="ARBA00010992"/>
    </source>
</evidence>
<dbReference type="GO" id="GO:0016020">
    <property type="term" value="C:membrane"/>
    <property type="evidence" value="ECO:0007669"/>
    <property type="project" value="UniProtKB-SubCell"/>
</dbReference>
<evidence type="ECO:0000256" key="1">
    <source>
        <dbReference type="ARBA" id="ARBA00004141"/>
    </source>
</evidence>
<dbReference type="InterPro" id="IPR003663">
    <property type="entry name" value="Sugar/inositol_transpt"/>
</dbReference>
<dbReference type="InterPro" id="IPR050360">
    <property type="entry name" value="MFS_Sugar_Transporters"/>
</dbReference>
<proteinExistence type="inferred from homology"/>